<dbReference type="Proteomes" id="UP000427071">
    <property type="component" value="Chromosome"/>
</dbReference>
<reference evidence="4" key="1">
    <citation type="submission" date="2019-11" db="EMBL/GenBank/DDBJ databases">
        <title>Complete genome sequence of Corynebacterium kalinowskii 1959, a novel Corynebacterium species isolated from soil of a small paddock in Vilsendorf, Germany.</title>
        <authorList>
            <person name="Schaffert L."/>
            <person name="Ruwe M."/>
            <person name="Milse J."/>
            <person name="Hanuschka K."/>
            <person name="Ortseifen V."/>
            <person name="Droste J."/>
            <person name="Brandt D."/>
            <person name="Schlueter L."/>
            <person name="Kutter Y."/>
            <person name="Vinke S."/>
            <person name="Viehoefer P."/>
            <person name="Jacob L."/>
            <person name="Luebke N.-C."/>
            <person name="Schulte-Berndt E."/>
            <person name="Hain C."/>
            <person name="Linder M."/>
            <person name="Schmidt P."/>
            <person name="Wollenschlaeger L."/>
            <person name="Luttermann T."/>
            <person name="Thieme E."/>
            <person name="Hassa J."/>
            <person name="Haak M."/>
            <person name="Wittchen M."/>
            <person name="Mentz A."/>
            <person name="Persicke M."/>
            <person name="Busche T."/>
            <person name="Ruckert C."/>
        </authorList>
    </citation>
    <scope>NUCLEOTIDE SEQUENCE [LARGE SCALE GENOMIC DNA]</scope>
    <source>
        <strain evidence="4">1959</strain>
    </source>
</reference>
<feature type="transmembrane region" description="Helical" evidence="1">
    <location>
        <begin position="128"/>
        <end position="146"/>
    </location>
</feature>
<dbReference type="InterPro" id="IPR006976">
    <property type="entry name" value="VanZ-like"/>
</dbReference>
<feature type="transmembrane region" description="Helical" evidence="1">
    <location>
        <begin position="42"/>
        <end position="66"/>
    </location>
</feature>
<keyword evidence="1" id="KW-1133">Transmembrane helix</keyword>
<dbReference type="KEGG" id="ckw:CKALI_12050"/>
<evidence type="ECO:0000256" key="1">
    <source>
        <dbReference type="SAM" id="Phobius"/>
    </source>
</evidence>
<feature type="domain" description="VanZ-like" evidence="2">
    <location>
        <begin position="17"/>
        <end position="119"/>
    </location>
</feature>
<feature type="transmembrane region" description="Helical" evidence="1">
    <location>
        <begin position="105"/>
        <end position="121"/>
    </location>
</feature>
<dbReference type="EMBL" id="CP046452">
    <property type="protein sequence ID" value="QGU03248.1"/>
    <property type="molecule type" value="Genomic_DNA"/>
</dbReference>
<evidence type="ECO:0000313" key="4">
    <source>
        <dbReference type="Proteomes" id="UP000427071"/>
    </source>
</evidence>
<keyword evidence="1" id="KW-0812">Transmembrane</keyword>
<evidence type="ECO:0000313" key="3">
    <source>
        <dbReference type="EMBL" id="QGU03248.1"/>
    </source>
</evidence>
<dbReference type="PANTHER" id="PTHR36834">
    <property type="entry name" value="MEMBRANE PROTEIN-RELATED"/>
    <property type="match status" value="1"/>
</dbReference>
<dbReference type="PANTHER" id="PTHR36834:SF2">
    <property type="entry name" value="MEMBRANE PROTEIN"/>
    <property type="match status" value="1"/>
</dbReference>
<protein>
    <submittedName>
        <fullName evidence="3">VanZ like family protein</fullName>
    </submittedName>
</protein>
<dbReference type="AlphaFoldDB" id="A0A6B8W857"/>
<evidence type="ECO:0000259" key="2">
    <source>
        <dbReference type="Pfam" id="PF04892"/>
    </source>
</evidence>
<accession>A0A6B8W857</accession>
<organism evidence="3 4">
    <name type="scientific">Corynebacterium kalinowskii</name>
    <dbReference type="NCBI Taxonomy" id="2675216"/>
    <lineage>
        <taxon>Bacteria</taxon>
        <taxon>Bacillati</taxon>
        <taxon>Actinomycetota</taxon>
        <taxon>Actinomycetes</taxon>
        <taxon>Mycobacteriales</taxon>
        <taxon>Corynebacteriaceae</taxon>
        <taxon>Corynebacterium</taxon>
    </lineage>
</organism>
<dbReference type="InterPro" id="IPR053150">
    <property type="entry name" value="Teicoplanin_resist-assoc"/>
</dbReference>
<feature type="transmembrane region" description="Helical" evidence="1">
    <location>
        <begin position="78"/>
        <end position="99"/>
    </location>
</feature>
<gene>
    <name evidence="3" type="ORF">CKALI_12050</name>
</gene>
<proteinExistence type="predicted"/>
<keyword evidence="4" id="KW-1185">Reference proteome</keyword>
<dbReference type="RefSeq" id="WP_269076366.1">
    <property type="nucleotide sequence ID" value="NZ_CP046452.1"/>
</dbReference>
<dbReference type="Pfam" id="PF04892">
    <property type="entry name" value="VanZ"/>
    <property type="match status" value="1"/>
</dbReference>
<name>A0A6B8W857_9CORY</name>
<sequence>MLAVVTVGKPFFELYPLWSSRAHRVRKLELIPFEDFFTSTPWWGSITNLIFNVALFVPFGLLVVMLLEFEPFPRRRTLWIAGGVSLAIETAQYVFRLGFSDIDDLILNVVGAWIGATIVSHRRIRKRTAIILTAAVSMLVLGLLRFS</sequence>
<keyword evidence="1" id="KW-0472">Membrane</keyword>